<sequence>MYALGERFELRRLDRGAGWERLDERRAVDVLGRLAHRIRPELRDVLARLRGDVAGFGEGELEALVRVELESLTGRLALVRRVERVATIRGEHGRQAPADCAPETSWIELELVDDAGAPVVGARFEMRSEDGRVRRGITDSTGIARVSGLVPGTCSVTFPDLDGDAWVPGGGSR</sequence>
<gene>
    <name evidence="1" type="ORF">DB32_001998</name>
</gene>
<dbReference type="KEGG" id="samy:DB32_001998"/>
<protein>
    <recommendedName>
        <fullName evidence="3">Carboxypeptidase regulatory-like domain-containing protein</fullName>
    </recommendedName>
</protein>
<proteinExistence type="predicted"/>
<evidence type="ECO:0000313" key="1">
    <source>
        <dbReference type="EMBL" id="AKF04849.1"/>
    </source>
</evidence>
<evidence type="ECO:0008006" key="3">
    <source>
        <dbReference type="Google" id="ProtNLM"/>
    </source>
</evidence>
<accession>A0A0F6SEA4</accession>
<reference evidence="1 2" key="1">
    <citation type="submission" date="2015-03" db="EMBL/GenBank/DDBJ databases">
        <title>Genome assembly of Sandaracinus amylolyticus DSM 53668.</title>
        <authorList>
            <person name="Sharma G."/>
            <person name="Subramanian S."/>
        </authorList>
    </citation>
    <scope>NUCLEOTIDE SEQUENCE [LARGE SCALE GENOMIC DNA]</scope>
    <source>
        <strain evidence="1 2">DSM 53668</strain>
    </source>
</reference>
<evidence type="ECO:0000313" key="2">
    <source>
        <dbReference type="Proteomes" id="UP000034883"/>
    </source>
</evidence>
<dbReference type="SUPFAM" id="SSF49478">
    <property type="entry name" value="Cna protein B-type domain"/>
    <property type="match status" value="1"/>
</dbReference>
<dbReference type="AlphaFoldDB" id="A0A0F6SEA4"/>
<dbReference type="EMBL" id="CP011125">
    <property type="protein sequence ID" value="AKF04849.1"/>
    <property type="molecule type" value="Genomic_DNA"/>
</dbReference>
<organism evidence="1 2">
    <name type="scientific">Sandaracinus amylolyticus</name>
    <dbReference type="NCBI Taxonomy" id="927083"/>
    <lineage>
        <taxon>Bacteria</taxon>
        <taxon>Pseudomonadati</taxon>
        <taxon>Myxococcota</taxon>
        <taxon>Polyangia</taxon>
        <taxon>Polyangiales</taxon>
        <taxon>Sandaracinaceae</taxon>
        <taxon>Sandaracinus</taxon>
    </lineage>
</organism>
<dbReference type="STRING" id="927083.DB32_001998"/>
<name>A0A0F6SEA4_9BACT</name>
<dbReference type="RefSeq" id="WP_169791395.1">
    <property type="nucleotide sequence ID" value="NZ_CP011125.1"/>
</dbReference>
<dbReference type="Proteomes" id="UP000034883">
    <property type="component" value="Chromosome"/>
</dbReference>
<keyword evidence="2" id="KW-1185">Reference proteome</keyword>